<keyword evidence="1" id="KW-0378">Hydrolase</keyword>
<dbReference type="GO" id="GO:0016787">
    <property type="term" value="F:hydrolase activity"/>
    <property type="evidence" value="ECO:0007669"/>
    <property type="project" value="UniProtKB-KW"/>
</dbReference>
<proteinExistence type="predicted"/>
<name>A0A2H4PFB5_9CAUD</name>
<dbReference type="EMBL" id="MG099939">
    <property type="protein sequence ID" value="ATW60819.1"/>
    <property type="molecule type" value="Genomic_DNA"/>
</dbReference>
<evidence type="ECO:0000313" key="2">
    <source>
        <dbReference type="Proteomes" id="UP000240944"/>
    </source>
</evidence>
<evidence type="ECO:0000313" key="1">
    <source>
        <dbReference type="EMBL" id="ATW60819.1"/>
    </source>
</evidence>
<dbReference type="Proteomes" id="UP000240944">
    <property type="component" value="Segment"/>
</dbReference>
<reference evidence="2" key="1">
    <citation type="submission" date="2017-10" db="EMBL/GenBank/DDBJ databases">
        <authorList>
            <person name="Banno H."/>
            <person name="Chua N.-H."/>
        </authorList>
    </citation>
    <scope>NUCLEOTIDE SEQUENCE [LARGE SCALE GENOMIC DNA]</scope>
</reference>
<sequence>MAPEFKVGDRVRVVRCNRCPSACDHIGMYGKVNNRARFSVDIYGPEELIRSVESRHGVQVERPLRCMYFKPAELEHID</sequence>
<accession>A0A2H4PFB5</accession>
<protein>
    <submittedName>
        <fullName evidence="1">Hydrolase</fullName>
    </submittedName>
</protein>
<organism evidence="1 2">
    <name type="scientific">Gordonia phage BENtherdunthat</name>
    <dbReference type="NCBI Taxonomy" id="2047830"/>
    <lineage>
        <taxon>Viruses</taxon>
        <taxon>Duplodnaviria</taxon>
        <taxon>Heunggongvirae</taxon>
        <taxon>Uroviricota</taxon>
        <taxon>Caudoviricetes</taxon>
        <taxon>Langleyhallvirinae</taxon>
        <taxon>Getalongvirus</taxon>
        <taxon>Getalongvirus bentherdunthat</taxon>
    </lineage>
</organism>
<keyword evidence="2" id="KW-1185">Reference proteome</keyword>
<gene>
    <name evidence="1" type="ORF">SEA_BENTHERDUNTHAT_49</name>
</gene>